<dbReference type="GO" id="GO:0007165">
    <property type="term" value="P:signal transduction"/>
    <property type="evidence" value="ECO:0007669"/>
    <property type="project" value="TreeGrafter"/>
</dbReference>
<dbReference type="InterPro" id="IPR050944">
    <property type="entry name" value="FAM83"/>
</dbReference>
<keyword evidence="3" id="KW-0963">Cytoplasm</keyword>
<evidence type="ECO:0000313" key="6">
    <source>
        <dbReference type="EMBL" id="KAG8436340.1"/>
    </source>
</evidence>
<protein>
    <recommendedName>
        <fullName evidence="5">Scaffolding anchor of CK1 domain-containing protein</fullName>
    </recommendedName>
</protein>
<accession>A0A8T2IZ51</accession>
<dbReference type="PANTHER" id="PTHR16181:SF29">
    <property type="entry name" value="PROTEIN FAM83A-RELATED"/>
    <property type="match status" value="1"/>
</dbReference>
<dbReference type="SUPFAM" id="SSF56024">
    <property type="entry name" value="Phospholipase D/nuclease"/>
    <property type="match status" value="1"/>
</dbReference>
<name>A0A8T2IZ51_9PIPI</name>
<keyword evidence="7" id="KW-1185">Reference proteome</keyword>
<dbReference type="GO" id="GO:0005737">
    <property type="term" value="C:cytoplasm"/>
    <property type="evidence" value="ECO:0007669"/>
    <property type="project" value="UniProtKB-SubCell"/>
</dbReference>
<evidence type="ECO:0000256" key="2">
    <source>
        <dbReference type="ARBA" id="ARBA00006937"/>
    </source>
</evidence>
<evidence type="ECO:0000256" key="1">
    <source>
        <dbReference type="ARBA" id="ARBA00004496"/>
    </source>
</evidence>
<evidence type="ECO:0000256" key="3">
    <source>
        <dbReference type="ARBA" id="ARBA00022490"/>
    </source>
</evidence>
<evidence type="ECO:0000313" key="7">
    <source>
        <dbReference type="Proteomes" id="UP000812440"/>
    </source>
</evidence>
<feature type="compositionally biased region" description="Basic and acidic residues" evidence="4">
    <location>
        <begin position="466"/>
        <end position="480"/>
    </location>
</feature>
<comment type="subcellular location">
    <subcellularLocation>
        <location evidence="1">Cytoplasm</location>
    </subcellularLocation>
</comment>
<dbReference type="AlphaFoldDB" id="A0A8T2IZ51"/>
<dbReference type="Pfam" id="PF07894">
    <property type="entry name" value="SACK1"/>
    <property type="match status" value="1"/>
</dbReference>
<evidence type="ECO:0000256" key="4">
    <source>
        <dbReference type="SAM" id="MobiDB-lite"/>
    </source>
</evidence>
<dbReference type="Proteomes" id="UP000812440">
    <property type="component" value="Chromosome 4"/>
</dbReference>
<reference evidence="6" key="1">
    <citation type="thesis" date="2020" institute="ProQuest LLC" country="789 East Eisenhower Parkway, Ann Arbor, MI, USA">
        <title>Comparative Genomics and Chromosome Evolution.</title>
        <authorList>
            <person name="Mudd A.B."/>
        </authorList>
    </citation>
    <scope>NUCLEOTIDE SEQUENCE</scope>
    <source>
        <strain evidence="6">Female2</strain>
        <tissue evidence="6">Blood</tissue>
    </source>
</reference>
<organism evidence="6 7">
    <name type="scientific">Hymenochirus boettgeri</name>
    <name type="common">Congo dwarf clawed frog</name>
    <dbReference type="NCBI Taxonomy" id="247094"/>
    <lineage>
        <taxon>Eukaryota</taxon>
        <taxon>Metazoa</taxon>
        <taxon>Chordata</taxon>
        <taxon>Craniata</taxon>
        <taxon>Vertebrata</taxon>
        <taxon>Euteleostomi</taxon>
        <taxon>Amphibia</taxon>
        <taxon>Batrachia</taxon>
        <taxon>Anura</taxon>
        <taxon>Pipoidea</taxon>
        <taxon>Pipidae</taxon>
        <taxon>Pipinae</taxon>
        <taxon>Hymenochirus</taxon>
    </lineage>
</organism>
<feature type="region of interest" description="Disordered" evidence="4">
    <location>
        <begin position="74"/>
        <end position="95"/>
    </location>
</feature>
<proteinExistence type="inferred from homology"/>
<dbReference type="InterPro" id="IPR012461">
    <property type="entry name" value="SACK1"/>
</dbReference>
<dbReference type="GO" id="GO:0019901">
    <property type="term" value="F:protein kinase binding"/>
    <property type="evidence" value="ECO:0007669"/>
    <property type="project" value="TreeGrafter"/>
</dbReference>
<dbReference type="PANTHER" id="PTHR16181">
    <property type="entry name" value="PROTEIN FAM83A-RELATED"/>
    <property type="match status" value="1"/>
</dbReference>
<dbReference type="Gene3D" id="3.30.870.10">
    <property type="entry name" value="Endonuclease Chain A"/>
    <property type="match status" value="1"/>
</dbReference>
<dbReference type="EMBL" id="JAACNH010000007">
    <property type="protein sequence ID" value="KAG8436340.1"/>
    <property type="molecule type" value="Genomic_DNA"/>
</dbReference>
<feature type="compositionally biased region" description="Polar residues" evidence="4">
    <location>
        <begin position="446"/>
        <end position="465"/>
    </location>
</feature>
<feature type="region of interest" description="Disordered" evidence="4">
    <location>
        <begin position="444"/>
        <end position="480"/>
    </location>
</feature>
<gene>
    <name evidence="6" type="ORF">GDO86_007441</name>
</gene>
<comment type="caution">
    <text evidence="6">The sequence shown here is derived from an EMBL/GenBank/DDBJ whole genome shotgun (WGS) entry which is preliminary data.</text>
</comment>
<dbReference type="OrthoDB" id="6103632at2759"/>
<evidence type="ECO:0000259" key="5">
    <source>
        <dbReference type="Pfam" id="PF07894"/>
    </source>
</evidence>
<feature type="domain" description="Scaffolding anchor of CK1" evidence="5">
    <location>
        <begin position="16"/>
        <end position="289"/>
    </location>
</feature>
<sequence>MADSQVSCLRDDHVNHKVTEDSCDFYYSEEHRLGLEDLLRGGRDRYREHIKQHNIRGFLSTKEQIDLERDLCQHNHCTDPRPPRAGKGGANGADKASSLDYWPDLSDTEIPPLDLGWPENGHYRGVSTMLVYTHPPKEHAPTIKAVIRNMIREARKVIAIVMDYFTDREVFKEILDAADKKRVPVYIILDEEGVKYFLEMCETMKLSSFLLRNIRVRYVSGVGFYMPLGKIKGSLTHKYLMVDGEKVAFGSFRFTWSSFRVDRSIMTLLSGKFTECFDIEFRELYAISEEVNLYQELSIPDYRPSPMIGDRARSSTVARKLINPKYSLVVGRTLAPGEMLRFGTPNINFNGEDGESEKEKRMDKFLSDLITIEQEVPEIVRLDDLPKSLSPKKGVGKVTEDVQSTKSSKKMKLFSSFRKTQNSSPEKVVEGDFVLLNKIKTDKVSLGSSKSHSTVDLKNSGNTSPTKRDQPKAQEKCLVS</sequence>
<comment type="similarity">
    <text evidence="2">Belongs to the FAM83 family.</text>
</comment>